<dbReference type="PROSITE" id="PS00107">
    <property type="entry name" value="PROTEIN_KINASE_ATP"/>
    <property type="match status" value="1"/>
</dbReference>
<dbReference type="PROSITE" id="PS50088">
    <property type="entry name" value="ANK_REPEAT"/>
    <property type="match status" value="1"/>
</dbReference>
<dbReference type="InterPro" id="IPR017441">
    <property type="entry name" value="Protein_kinase_ATP_BS"/>
</dbReference>
<organism evidence="11 12">
    <name type="scientific">Giardia duodenalis assemblage B</name>
    <dbReference type="NCBI Taxonomy" id="1394984"/>
    <lineage>
        <taxon>Eukaryota</taxon>
        <taxon>Metamonada</taxon>
        <taxon>Diplomonadida</taxon>
        <taxon>Hexamitidae</taxon>
        <taxon>Giardiinae</taxon>
        <taxon>Giardia</taxon>
    </lineage>
</organism>
<evidence type="ECO:0000256" key="2">
    <source>
        <dbReference type="ARBA" id="ARBA00022527"/>
    </source>
</evidence>
<evidence type="ECO:0000256" key="4">
    <source>
        <dbReference type="ARBA" id="ARBA00022741"/>
    </source>
</evidence>
<comment type="similarity">
    <text evidence="1">Belongs to the protein kinase superfamily. NEK Ser/Thr protein kinase family. NIMA subfamily.</text>
</comment>
<feature type="compositionally biased region" description="Polar residues" evidence="9">
    <location>
        <begin position="342"/>
        <end position="352"/>
    </location>
</feature>
<dbReference type="SMART" id="SM00248">
    <property type="entry name" value="ANK"/>
    <property type="match status" value="10"/>
</dbReference>
<dbReference type="Gene3D" id="1.10.510.10">
    <property type="entry name" value="Transferase(Phosphotransferase) domain 1"/>
    <property type="match status" value="1"/>
</dbReference>
<evidence type="ECO:0000313" key="11">
    <source>
        <dbReference type="EMBL" id="KWX13280.1"/>
    </source>
</evidence>
<gene>
    <name evidence="11" type="ORF">QR46_2746</name>
</gene>
<accession>A0A132NT77</accession>
<dbReference type="Pfam" id="PF00023">
    <property type="entry name" value="Ank"/>
    <property type="match status" value="2"/>
</dbReference>
<proteinExistence type="inferred from homology"/>
<dbReference type="PROSITE" id="PS50011">
    <property type="entry name" value="PROTEIN_KINASE_DOM"/>
    <property type="match status" value="1"/>
</dbReference>
<dbReference type="Gene3D" id="1.25.40.20">
    <property type="entry name" value="Ankyrin repeat-containing domain"/>
    <property type="match status" value="3"/>
</dbReference>
<feature type="binding site" evidence="8">
    <location>
        <position position="64"/>
    </location>
    <ligand>
        <name>ATP</name>
        <dbReference type="ChEBI" id="CHEBI:30616"/>
    </ligand>
</feature>
<dbReference type="Gene3D" id="3.30.200.20">
    <property type="entry name" value="Phosphorylase Kinase, domain 1"/>
    <property type="match status" value="2"/>
</dbReference>
<reference evidence="11 12" key="1">
    <citation type="journal article" date="2015" name="Mol. Biochem. Parasitol.">
        <title>Identification of polymorphic genes for use in assemblage B genotyping assays through comparative genomics of multiple assemblage B Giardia duodenalis isolates.</title>
        <authorList>
            <person name="Wielinga C."/>
            <person name="Thompson R.C."/>
            <person name="Monis P."/>
            <person name="Ryan U."/>
        </authorList>
    </citation>
    <scope>NUCLEOTIDE SEQUENCE [LARGE SCALE GENOMIC DNA]</scope>
    <source>
        <strain evidence="11 12">BAH15c1</strain>
    </source>
</reference>
<dbReference type="InterPro" id="IPR036770">
    <property type="entry name" value="Ankyrin_rpt-contain_sf"/>
</dbReference>
<feature type="domain" description="Protein kinase" evidence="10">
    <location>
        <begin position="35"/>
        <end position="296"/>
    </location>
</feature>
<dbReference type="CDD" id="cd08217">
    <property type="entry name" value="STKc_Nek2"/>
    <property type="match status" value="1"/>
</dbReference>
<evidence type="ECO:0000256" key="1">
    <source>
        <dbReference type="ARBA" id="ARBA00010886"/>
    </source>
</evidence>
<keyword evidence="6 8" id="KW-0067">ATP-binding</keyword>
<evidence type="ECO:0000313" key="12">
    <source>
        <dbReference type="Proteomes" id="UP000070089"/>
    </source>
</evidence>
<comment type="caution">
    <text evidence="11">The sequence shown here is derived from an EMBL/GenBank/DDBJ whole genome shotgun (WGS) entry which is preliminary data.</text>
</comment>
<dbReference type="GO" id="GO:0005524">
    <property type="term" value="F:ATP binding"/>
    <property type="evidence" value="ECO:0007669"/>
    <property type="project" value="UniProtKB-UniRule"/>
</dbReference>
<dbReference type="Pfam" id="PF12796">
    <property type="entry name" value="Ank_2"/>
    <property type="match status" value="3"/>
</dbReference>
<dbReference type="Proteomes" id="UP000070089">
    <property type="component" value="Unassembled WGS sequence"/>
</dbReference>
<dbReference type="AlphaFoldDB" id="A0A132NT77"/>
<sequence>MANAGGRQAAGGVGPAFGAKPTSAGKEAKDVRQQYIFLNIIGSGSFGKVHKVQSRTNGRIFACKEIDYAKMSEKEKKLLVHEVNTLKELSHENIVSYIDRFVERENAKMFIVMEYCENGDLARYIKRHKTDRRYIAEEKIWSVFVQLLHALNYCHSLHKHDDTGTHKVIHRDIKPGNVFLTRDGSIKLGDFGLARETADGSRMTTCAGTPVYMAPEVRQGGFYGTAADVWSLGCIILEMCTLKPVPWSNEPLRDNPRVAIDTTYYSEELAALARACLQVDSNARPTAAEILNHPQVINVQRNTAFLTNGSTQEAEGLLSNEQLHGREAESSIEVANVEEIKQASSTDTALSKSHSDDNEEHDSVGIEHTTARKSVTLSPSKTSLMESVEKNLYNDIHTYIGEAGMQCISPVRLITKDKRQSISIEGASALMIAAWYGFSKCVELLVEHEAGLADNEGTTALMLAAQQANETVTKQLLEFEAGMQDNQGRTAMMLAAQYNSSRCTSLLVQREAGMRLNSGSTALMIAAECGHNDIARLLLRHEAGLQKSNGWTALMSATQHGHDTVVRTLASKEVTICTNTGQTALMVAAMNGQEKTVQTLMKDLSGKRTNDGLTALMYAAQWNYPRIVKTLAPSEHNMVASDGRRAVQFAAEWSCLDCVNILMDYEGDQAKLTNLMIAALKNDIHAAKRYVQAGQLCNRDSIGTTALMYAGMTNSCAVAGLLLAAETGQLDRTGYSSLMHAVAHGNVQFIRLLLPYEGTLASKAGRTALDIAREVDYESPQVRDEILACFGG</sequence>
<feature type="repeat" description="ANK" evidence="7">
    <location>
        <begin position="518"/>
        <end position="550"/>
    </location>
</feature>
<evidence type="ECO:0000256" key="5">
    <source>
        <dbReference type="ARBA" id="ARBA00022777"/>
    </source>
</evidence>
<dbReference type="SMART" id="SM00220">
    <property type="entry name" value="S_TKc"/>
    <property type="match status" value="1"/>
</dbReference>
<dbReference type="PROSITE" id="PS50297">
    <property type="entry name" value="ANK_REP_REGION"/>
    <property type="match status" value="1"/>
</dbReference>
<dbReference type="PANTHER" id="PTHR24120">
    <property type="entry name" value="GH07239P"/>
    <property type="match status" value="1"/>
</dbReference>
<evidence type="ECO:0000256" key="7">
    <source>
        <dbReference type="PROSITE-ProRule" id="PRU00023"/>
    </source>
</evidence>
<evidence type="ECO:0000259" key="10">
    <source>
        <dbReference type="PROSITE" id="PS50011"/>
    </source>
</evidence>
<protein>
    <submittedName>
        <fullName evidence="11">Kinase/ NEK</fullName>
    </submittedName>
</protein>
<dbReference type="InterPro" id="IPR008271">
    <property type="entry name" value="Ser/Thr_kinase_AS"/>
</dbReference>
<dbReference type="FunFam" id="3.30.200.20:FF:000097">
    <property type="entry name" value="Probable serine/threonine-protein kinase nek1"/>
    <property type="match status" value="1"/>
</dbReference>
<keyword evidence="7" id="KW-0040">ANK repeat</keyword>
<dbReference type="InterPro" id="IPR002110">
    <property type="entry name" value="Ankyrin_rpt"/>
</dbReference>
<evidence type="ECO:0000256" key="9">
    <source>
        <dbReference type="SAM" id="MobiDB-lite"/>
    </source>
</evidence>
<dbReference type="OrthoDB" id="275301at2759"/>
<evidence type="ECO:0000256" key="8">
    <source>
        <dbReference type="PROSITE-ProRule" id="PRU10141"/>
    </source>
</evidence>
<dbReference type="PROSITE" id="PS00108">
    <property type="entry name" value="PROTEIN_KINASE_ST"/>
    <property type="match status" value="1"/>
</dbReference>
<evidence type="ECO:0000256" key="3">
    <source>
        <dbReference type="ARBA" id="ARBA00022679"/>
    </source>
</evidence>
<keyword evidence="4 8" id="KW-0547">Nucleotide-binding</keyword>
<feature type="region of interest" description="Disordered" evidence="9">
    <location>
        <begin position="342"/>
        <end position="378"/>
    </location>
</feature>
<dbReference type="SUPFAM" id="SSF56112">
    <property type="entry name" value="Protein kinase-like (PK-like)"/>
    <property type="match status" value="1"/>
</dbReference>
<keyword evidence="3" id="KW-0808">Transferase</keyword>
<dbReference type="PANTHER" id="PTHR24120:SF4">
    <property type="entry name" value="GH07239P"/>
    <property type="match status" value="1"/>
</dbReference>
<dbReference type="Pfam" id="PF00069">
    <property type="entry name" value="Pkinase"/>
    <property type="match status" value="1"/>
</dbReference>
<dbReference type="InterPro" id="IPR011009">
    <property type="entry name" value="Kinase-like_dom_sf"/>
</dbReference>
<keyword evidence="5 11" id="KW-0418">Kinase</keyword>
<evidence type="ECO:0000256" key="6">
    <source>
        <dbReference type="ARBA" id="ARBA00022840"/>
    </source>
</evidence>
<dbReference type="VEuPathDB" id="GiardiaDB:QR46_2746"/>
<keyword evidence="2" id="KW-0723">Serine/threonine-protein kinase</keyword>
<dbReference type="SUPFAM" id="SSF48403">
    <property type="entry name" value="Ankyrin repeat"/>
    <property type="match status" value="1"/>
</dbReference>
<dbReference type="GO" id="GO:0004674">
    <property type="term" value="F:protein serine/threonine kinase activity"/>
    <property type="evidence" value="ECO:0007669"/>
    <property type="project" value="UniProtKB-KW"/>
</dbReference>
<dbReference type="InterPro" id="IPR000719">
    <property type="entry name" value="Prot_kinase_dom"/>
</dbReference>
<name>A0A132NT77_GIAIN</name>
<dbReference type="EMBL" id="JXTI01000076">
    <property type="protein sequence ID" value="KWX13280.1"/>
    <property type="molecule type" value="Genomic_DNA"/>
</dbReference>
<feature type="compositionally biased region" description="Basic and acidic residues" evidence="9">
    <location>
        <begin position="353"/>
        <end position="365"/>
    </location>
</feature>